<dbReference type="STRING" id="1229665.N1RFE9"/>
<evidence type="ECO:0000313" key="2">
    <source>
        <dbReference type="EMBL" id="EMT60865.1"/>
    </source>
</evidence>
<reference evidence="3" key="1">
    <citation type="submission" date="2012-09" db="EMBL/GenBank/DDBJ databases">
        <title>Genome sequencing and comparative transcriptomics of race 1 and race 4 of banana pathogen: Fusarium oxysporum f. sp. cubense.</title>
        <authorList>
            <person name="Fang X."/>
            <person name="Huang J."/>
        </authorList>
    </citation>
    <scope>NUCLEOTIDE SEQUENCE [LARGE SCALE GENOMIC DNA]</scope>
    <source>
        <strain evidence="3">race 4</strain>
    </source>
</reference>
<dbReference type="GO" id="GO:0016491">
    <property type="term" value="F:oxidoreductase activity"/>
    <property type="evidence" value="ECO:0007669"/>
    <property type="project" value="UniProtKB-KW"/>
</dbReference>
<protein>
    <submittedName>
        <fullName evidence="2">Retinol dehydrogenase 14</fullName>
    </submittedName>
</protein>
<name>N1RFE9_FUSC4</name>
<dbReference type="Pfam" id="PF00106">
    <property type="entry name" value="adh_short"/>
    <property type="match status" value="1"/>
</dbReference>
<keyword evidence="1" id="KW-0560">Oxidoreductase</keyword>
<evidence type="ECO:0000313" key="3">
    <source>
        <dbReference type="Proteomes" id="UP000016929"/>
    </source>
</evidence>
<dbReference type="EMBL" id="KB726997">
    <property type="protein sequence ID" value="EMT60865.1"/>
    <property type="molecule type" value="Genomic_DNA"/>
</dbReference>
<dbReference type="InterPro" id="IPR036291">
    <property type="entry name" value="NAD(P)-bd_dom_sf"/>
</dbReference>
<dbReference type="OrthoDB" id="2898509at2759"/>
<reference evidence="3" key="2">
    <citation type="journal article" date="2014" name="PLoS ONE">
        <title>Genome and Transcriptome Analysis of the Fungal Pathogen Fusarium oxysporum f. sp. cubense Causing Banana Vascular Wilt Disease.</title>
        <authorList>
            <person name="Guo L."/>
            <person name="Han L."/>
            <person name="Yang L."/>
            <person name="Zeng H."/>
            <person name="Fan D."/>
            <person name="Zhu Y."/>
            <person name="Feng Y."/>
            <person name="Wang G."/>
            <person name="Peng C."/>
            <person name="Jiang X."/>
            <person name="Zhou D."/>
            <person name="Ni P."/>
            <person name="Liang C."/>
            <person name="Liu L."/>
            <person name="Wang J."/>
            <person name="Mao C."/>
            <person name="Fang X."/>
            <person name="Peng M."/>
            <person name="Huang J."/>
        </authorList>
    </citation>
    <scope>NUCLEOTIDE SEQUENCE [LARGE SCALE GENOMIC DNA]</scope>
    <source>
        <strain evidence="3">race 4</strain>
    </source>
</reference>
<keyword evidence="3" id="KW-1185">Reference proteome</keyword>
<dbReference type="Proteomes" id="UP000016929">
    <property type="component" value="Unassembled WGS sequence"/>
</dbReference>
<evidence type="ECO:0000256" key="1">
    <source>
        <dbReference type="ARBA" id="ARBA00023002"/>
    </source>
</evidence>
<sequence length="335" mass="37196">MRSTQYIRRQLAELPSSGHGRVGVFVTSLISVVGGTSGIGEATAREFVRYSISPRVYLLGRSQEQADRIKDEFRTLNPTSDVRFLQCDVSQLRNVDKLCEQIKAQEKSVNLLFLSAGIFHFRGREETKEGLDRKLALDCYSRLRFAENLLPLLRHASPGPSDQRGDGAIPACARVITVLGGGNEKPVDVEDLAVERNYTVKAATNHAVTMTTLYFQRLSAAPPNSGVAFIHTSPGMVKTNGDRELAALVRSAVTFVSWAFRPWVSTAQESGEQHLWAAASDTFNGGRLYLLGRNNEFLDNSQVLQRLNDEGVSTRVWDHVREVFDRCCDSTDKTT</sequence>
<dbReference type="InterPro" id="IPR052228">
    <property type="entry name" value="Sec_Metab_Biosynth_Oxidored"/>
</dbReference>
<gene>
    <name evidence="2" type="ORF">FOC4_g10012150</name>
</gene>
<accession>N1RFE9</accession>
<dbReference type="HOGENOM" id="CLU_044999_0_0_1"/>
<dbReference type="Gene3D" id="3.40.50.720">
    <property type="entry name" value="NAD(P)-binding Rossmann-like Domain"/>
    <property type="match status" value="1"/>
</dbReference>
<dbReference type="SUPFAM" id="SSF51735">
    <property type="entry name" value="NAD(P)-binding Rossmann-fold domains"/>
    <property type="match status" value="1"/>
</dbReference>
<proteinExistence type="predicted"/>
<dbReference type="AlphaFoldDB" id="N1RFE9"/>
<organism evidence="2 3">
    <name type="scientific">Fusarium oxysporum f. sp. cubense (strain race 4)</name>
    <name type="common">Panama disease fungus</name>
    <dbReference type="NCBI Taxonomy" id="2502994"/>
    <lineage>
        <taxon>Eukaryota</taxon>
        <taxon>Fungi</taxon>
        <taxon>Dikarya</taxon>
        <taxon>Ascomycota</taxon>
        <taxon>Pezizomycotina</taxon>
        <taxon>Sordariomycetes</taxon>
        <taxon>Hypocreomycetidae</taxon>
        <taxon>Hypocreales</taxon>
        <taxon>Nectriaceae</taxon>
        <taxon>Fusarium</taxon>
        <taxon>Fusarium oxysporum species complex</taxon>
    </lineage>
</organism>
<dbReference type="PANTHER" id="PTHR47534">
    <property type="entry name" value="YALI0E05731P"/>
    <property type="match status" value="1"/>
</dbReference>
<dbReference type="PANTHER" id="PTHR47534:SF2">
    <property type="entry name" value="KETOREDUCTASE (KR) DOMAIN-CONTAINING PROTEIN-RELATED"/>
    <property type="match status" value="1"/>
</dbReference>
<dbReference type="InterPro" id="IPR002347">
    <property type="entry name" value="SDR_fam"/>
</dbReference>